<feature type="compositionally biased region" description="Acidic residues" evidence="1">
    <location>
        <begin position="105"/>
        <end position="125"/>
    </location>
</feature>
<evidence type="ECO:0000313" key="2">
    <source>
        <dbReference type="EMBL" id="GFC65643.1"/>
    </source>
</evidence>
<comment type="caution">
    <text evidence="2">The sequence shown here is derived from an EMBL/GenBank/DDBJ whole genome shotgun (WGS) entry which is preliminary data.</text>
</comment>
<feature type="compositionally biased region" description="Acidic residues" evidence="1">
    <location>
        <begin position="27"/>
        <end position="36"/>
    </location>
</feature>
<reference evidence="2" key="1">
    <citation type="journal article" date="2019" name="Sci. Rep.">
        <title>Draft genome of Tanacetum cinerariifolium, the natural source of mosquito coil.</title>
        <authorList>
            <person name="Yamashiro T."/>
            <person name="Shiraishi A."/>
            <person name="Satake H."/>
            <person name="Nakayama K."/>
        </authorList>
    </citation>
    <scope>NUCLEOTIDE SEQUENCE</scope>
</reference>
<feature type="compositionally biased region" description="Acidic residues" evidence="1">
    <location>
        <begin position="64"/>
        <end position="77"/>
    </location>
</feature>
<dbReference type="AlphaFoldDB" id="A0A699QB54"/>
<feature type="compositionally biased region" description="Low complexity" evidence="1">
    <location>
        <begin position="7"/>
        <end position="17"/>
    </location>
</feature>
<feature type="compositionally biased region" description="Acidic residues" evidence="1">
    <location>
        <begin position="88"/>
        <end position="97"/>
    </location>
</feature>
<dbReference type="EMBL" id="BKCJ011007595">
    <property type="protein sequence ID" value="GFC65643.1"/>
    <property type="molecule type" value="Genomic_DNA"/>
</dbReference>
<name>A0A699QB54_TANCI</name>
<feature type="non-terminal residue" evidence="2">
    <location>
        <position position="182"/>
    </location>
</feature>
<proteinExistence type="predicted"/>
<organism evidence="2">
    <name type="scientific">Tanacetum cinerariifolium</name>
    <name type="common">Dalmatian daisy</name>
    <name type="synonym">Chrysanthemum cinerariifolium</name>
    <dbReference type="NCBI Taxonomy" id="118510"/>
    <lineage>
        <taxon>Eukaryota</taxon>
        <taxon>Viridiplantae</taxon>
        <taxon>Streptophyta</taxon>
        <taxon>Embryophyta</taxon>
        <taxon>Tracheophyta</taxon>
        <taxon>Spermatophyta</taxon>
        <taxon>Magnoliopsida</taxon>
        <taxon>eudicotyledons</taxon>
        <taxon>Gunneridae</taxon>
        <taxon>Pentapetalae</taxon>
        <taxon>asterids</taxon>
        <taxon>campanulids</taxon>
        <taxon>Asterales</taxon>
        <taxon>Asteraceae</taxon>
        <taxon>Asteroideae</taxon>
        <taxon>Anthemideae</taxon>
        <taxon>Anthemidinae</taxon>
        <taxon>Tanacetum</taxon>
    </lineage>
</organism>
<protein>
    <submittedName>
        <fullName evidence="2">Uncharacterized protein</fullName>
    </submittedName>
</protein>
<gene>
    <name evidence="2" type="ORF">Tci_837613</name>
</gene>
<accession>A0A699QB54</accession>
<evidence type="ECO:0000256" key="1">
    <source>
        <dbReference type="SAM" id="MobiDB-lite"/>
    </source>
</evidence>
<feature type="region of interest" description="Disordered" evidence="1">
    <location>
        <begin position="1"/>
        <end position="136"/>
    </location>
</feature>
<sequence length="182" mass="19981">MLDSEDSTVTYTSVYTDSEPRRVFWGTDEEDEDEQDEHVLPDEEQPLPPVDSPTVESPGYVAESDPEEDPEYEDDKEQDGPVDYPMGEGDDGGDDDNDSSRDDAADKDEDIEEEEEDEEEEEEEEHIASADSTAVIPVVELVSSPEGTKPVLPPSSIDITTTGARISVRLQASVSLPSTIDV</sequence>